<dbReference type="GO" id="GO:0005524">
    <property type="term" value="F:ATP binding"/>
    <property type="evidence" value="ECO:0007669"/>
    <property type="project" value="InterPro"/>
</dbReference>
<evidence type="ECO:0000256" key="4">
    <source>
        <dbReference type="SAM" id="MobiDB-lite"/>
    </source>
</evidence>
<dbReference type="GO" id="GO:0004252">
    <property type="term" value="F:serine-type endopeptidase activity"/>
    <property type="evidence" value="ECO:0007669"/>
    <property type="project" value="UniProtKB-UniRule"/>
</dbReference>
<keyword evidence="7" id="KW-1185">Reference proteome</keyword>
<accession>A0A2C8F553</accession>
<dbReference type="InterPro" id="IPR027065">
    <property type="entry name" value="Lon_Prtase"/>
</dbReference>
<dbReference type="KEGG" id="pprf:DPRO_0667"/>
<dbReference type="InterPro" id="IPR020568">
    <property type="entry name" value="Ribosomal_Su5_D2-typ_SF"/>
</dbReference>
<dbReference type="Pfam" id="PF05362">
    <property type="entry name" value="Lon_C"/>
    <property type="match status" value="1"/>
</dbReference>
<dbReference type="GO" id="GO:0030163">
    <property type="term" value="P:protein catabolic process"/>
    <property type="evidence" value="ECO:0007669"/>
    <property type="project" value="InterPro"/>
</dbReference>
<keyword evidence="2" id="KW-0720">Serine protease</keyword>
<dbReference type="GO" id="GO:0004176">
    <property type="term" value="F:ATP-dependent peptidase activity"/>
    <property type="evidence" value="ECO:0007669"/>
    <property type="project" value="UniProtKB-UniRule"/>
</dbReference>
<feature type="region of interest" description="Disordered" evidence="4">
    <location>
        <begin position="813"/>
        <end position="833"/>
    </location>
</feature>
<dbReference type="InterPro" id="IPR014721">
    <property type="entry name" value="Ribsml_uS5_D2-typ_fold_subgr"/>
</dbReference>
<dbReference type="PRINTS" id="PR00830">
    <property type="entry name" value="ENDOLAPTASE"/>
</dbReference>
<evidence type="ECO:0000256" key="3">
    <source>
        <dbReference type="SAM" id="Coils"/>
    </source>
</evidence>
<dbReference type="GO" id="GO:0006508">
    <property type="term" value="P:proteolysis"/>
    <property type="evidence" value="ECO:0007669"/>
    <property type="project" value="UniProtKB-KW"/>
</dbReference>
<dbReference type="InterPro" id="IPR008269">
    <property type="entry name" value="Lon_proteolytic"/>
</dbReference>
<evidence type="ECO:0000313" key="7">
    <source>
        <dbReference type="Proteomes" id="UP000219215"/>
    </source>
</evidence>
<feature type="active site" evidence="2">
    <location>
        <position position="714"/>
    </location>
</feature>
<evidence type="ECO:0000259" key="5">
    <source>
        <dbReference type="PROSITE" id="PS51786"/>
    </source>
</evidence>
<evidence type="ECO:0000313" key="6">
    <source>
        <dbReference type="EMBL" id="SOB57551.1"/>
    </source>
</evidence>
<feature type="compositionally biased region" description="Basic residues" evidence="4">
    <location>
        <begin position="823"/>
        <end position="833"/>
    </location>
</feature>
<dbReference type="PANTHER" id="PTHR10046">
    <property type="entry name" value="ATP DEPENDENT LON PROTEASE FAMILY MEMBER"/>
    <property type="match status" value="1"/>
</dbReference>
<comment type="similarity">
    <text evidence="2">Belongs to the peptidase S16 family.</text>
</comment>
<evidence type="ECO:0000256" key="1">
    <source>
        <dbReference type="ARBA" id="ARBA00022670"/>
    </source>
</evidence>
<organism evidence="6 7">
    <name type="scientific">Pseudodesulfovibrio profundus</name>
    <dbReference type="NCBI Taxonomy" id="57320"/>
    <lineage>
        <taxon>Bacteria</taxon>
        <taxon>Pseudomonadati</taxon>
        <taxon>Thermodesulfobacteriota</taxon>
        <taxon>Desulfovibrionia</taxon>
        <taxon>Desulfovibrionales</taxon>
        <taxon>Desulfovibrionaceae</taxon>
    </lineage>
</organism>
<keyword evidence="3" id="KW-0175">Coiled coil</keyword>
<feature type="active site" evidence="2">
    <location>
        <position position="671"/>
    </location>
</feature>
<dbReference type="AlphaFoldDB" id="A0A2C8F553"/>
<dbReference type="EMBL" id="LT907975">
    <property type="protein sequence ID" value="SOB57551.1"/>
    <property type="molecule type" value="Genomic_DNA"/>
</dbReference>
<proteinExistence type="inferred from homology"/>
<feature type="coiled-coil region" evidence="3">
    <location>
        <begin position="215"/>
        <end position="249"/>
    </location>
</feature>
<dbReference type="Pfam" id="PF20436">
    <property type="entry name" value="LonB_AAA-LID"/>
    <property type="match status" value="1"/>
</dbReference>
<dbReference type="Pfam" id="PF20437">
    <property type="entry name" value="LonC_helical"/>
    <property type="match status" value="1"/>
</dbReference>
<dbReference type="InterPro" id="IPR046843">
    <property type="entry name" value="LonB_AAA-LID"/>
</dbReference>
<dbReference type="PROSITE" id="PS51786">
    <property type="entry name" value="LON_PROTEOLYTIC"/>
    <property type="match status" value="1"/>
</dbReference>
<dbReference type="Gene3D" id="3.40.50.300">
    <property type="entry name" value="P-loop containing nucleotide triphosphate hydrolases"/>
    <property type="match status" value="2"/>
</dbReference>
<gene>
    <name evidence="6" type="ORF">DPRO_0667</name>
</gene>
<dbReference type="EC" id="3.4.21.53" evidence="2"/>
<reference evidence="7" key="1">
    <citation type="submission" date="2017-09" db="EMBL/GenBank/DDBJ databases">
        <authorList>
            <person name="Regsiter A."/>
            <person name="William W."/>
        </authorList>
    </citation>
    <scope>NUCLEOTIDE SEQUENCE [LARGE SCALE GENOMIC DNA]</scope>
    <source>
        <strain evidence="7">500-1</strain>
    </source>
</reference>
<evidence type="ECO:0000256" key="2">
    <source>
        <dbReference type="PROSITE-ProRule" id="PRU01122"/>
    </source>
</evidence>
<dbReference type="RefSeq" id="WP_097010777.1">
    <property type="nucleotide sequence ID" value="NZ_LT907975.1"/>
</dbReference>
<dbReference type="Pfam" id="PF13654">
    <property type="entry name" value="AAA_32"/>
    <property type="match status" value="1"/>
</dbReference>
<dbReference type="InterPro" id="IPR046844">
    <property type="entry name" value="Lon-like_helical"/>
</dbReference>
<dbReference type="SUPFAM" id="SSF54211">
    <property type="entry name" value="Ribosomal protein S5 domain 2-like"/>
    <property type="match status" value="1"/>
</dbReference>
<dbReference type="Proteomes" id="UP000219215">
    <property type="component" value="Chromosome DPRO"/>
</dbReference>
<sequence length="833" mass="93416">MPTKKTPNEVPVEKMKWTLNSKQLKIKTTDDLEPLTDIIGQKRGVEAFRFGMGMVKKGYNIFVTGQPGTARLDTVKKMLGEMADKAKTPCDLCYVNNFKHPEAPILLRFKSGEGSKFKKDMQDFLDNVKREVPQLFESEDYIARKNQIAEAHEKKIMAFYQAIEDQVKDTGLVVVRMQMGPIQRPDVVPLVDGEPKRLIELEEMVEKGRFPKDEYERLKAKRLELKEEIDNIVNELKNLQKEVVKKHDEIDRLMFTSLAEDFLKPLREKYPDKKVLRYLDSVLENMADELDAIKALGGPPKQGPFPGMMMGGPSPEMVFRPYQVNLLVDNVESEGPPVIVESYPTYRNLFGSIERVQDRTGGWQTDFSKIKAGSFVKANGGYLVINLMDAIFEPGVWQTLKRSLKTEQIEIETYDPYYFISATGLKPEPIDMDVKVVVLGSPYLYMMLKHYDEDVPKIFKVRADYESSMDINDDSVHQFARFIKSEVDKYELKPFDISGISAVMEEGVRWAGRQEKISTAFPGLSDLISEADYFASRSDSEIITAEHVKEAVYAKVYRSNQIEERIQEMIDRGSLFVDTDGEAVGQVNGLAVYSMGDYAFGKPARITAVTALGKEGIINIEREADMSGPTHNKGMLILSGYLRSRFAQDKPLSLAASIAFEQSYGGIDGDSASSTELYALLSSLSGKPLRQDVAVTGSVNQNGEVQPIGGVNEKIEGFFLCCKNAGLTGKQGVMIPHPNVKDLMLRDEVIDAVKDGKFHIWAVKTIDEGIKILTGVNAGRRGKNGKYPKNSINGLVDEKLKSLVDELMAYGKDEDDKKSNKATSKKKSSSKKK</sequence>
<protein>
    <recommendedName>
        <fullName evidence="2">endopeptidase La</fullName>
        <ecNumber evidence="2">3.4.21.53</ecNumber>
    </recommendedName>
</protein>
<dbReference type="InterPro" id="IPR027417">
    <property type="entry name" value="P-loop_NTPase"/>
</dbReference>
<feature type="domain" description="Lon proteolytic" evidence="5">
    <location>
        <begin position="581"/>
        <end position="776"/>
    </location>
</feature>
<comment type="catalytic activity">
    <reaction evidence="2">
        <text>Hydrolysis of proteins in presence of ATP.</text>
        <dbReference type="EC" id="3.4.21.53"/>
    </reaction>
</comment>
<dbReference type="Gene3D" id="1.10.8.60">
    <property type="match status" value="1"/>
</dbReference>
<keyword evidence="1 2" id="KW-0645">Protease</keyword>
<dbReference type="Gene3D" id="3.30.230.10">
    <property type="match status" value="1"/>
</dbReference>
<dbReference type="InterPro" id="IPR041699">
    <property type="entry name" value="AAA_32"/>
</dbReference>
<name>A0A2C8F553_9BACT</name>
<keyword evidence="2 6" id="KW-0378">Hydrolase</keyword>
<dbReference type="OrthoDB" id="9758568at2"/>